<evidence type="ECO:0000313" key="3">
    <source>
        <dbReference type="Proteomes" id="UP001528823"/>
    </source>
</evidence>
<feature type="transmembrane region" description="Helical" evidence="1">
    <location>
        <begin position="351"/>
        <end position="368"/>
    </location>
</feature>
<keyword evidence="1" id="KW-0472">Membrane</keyword>
<keyword evidence="1" id="KW-1133">Transmembrane helix</keyword>
<feature type="transmembrane region" description="Helical" evidence="1">
    <location>
        <begin position="282"/>
        <end position="303"/>
    </location>
</feature>
<comment type="caution">
    <text evidence="2">The sequence shown here is derived from an EMBL/GenBank/DDBJ whole genome shotgun (WGS) entry which is preliminary data.</text>
</comment>
<dbReference type="EMBL" id="JAPMOU010000010">
    <property type="protein sequence ID" value="MDE1462277.1"/>
    <property type="molecule type" value="Genomic_DNA"/>
</dbReference>
<dbReference type="RefSeq" id="WP_274688634.1">
    <property type="nucleotide sequence ID" value="NZ_JAPMOU010000010.1"/>
</dbReference>
<keyword evidence="1" id="KW-0812">Transmembrane</keyword>
<keyword evidence="3" id="KW-1185">Reference proteome</keyword>
<accession>A0ABT5U7C6</accession>
<feature type="transmembrane region" description="Helical" evidence="1">
    <location>
        <begin position="39"/>
        <end position="58"/>
    </location>
</feature>
<feature type="transmembrane region" description="Helical" evidence="1">
    <location>
        <begin position="240"/>
        <end position="261"/>
    </location>
</feature>
<dbReference type="Proteomes" id="UP001528823">
    <property type="component" value="Unassembled WGS sequence"/>
</dbReference>
<organism evidence="2 3">
    <name type="scientific">Spartinivicinus poritis</name>
    <dbReference type="NCBI Taxonomy" id="2994640"/>
    <lineage>
        <taxon>Bacteria</taxon>
        <taxon>Pseudomonadati</taxon>
        <taxon>Pseudomonadota</taxon>
        <taxon>Gammaproteobacteria</taxon>
        <taxon>Oceanospirillales</taxon>
        <taxon>Zooshikellaceae</taxon>
        <taxon>Spartinivicinus</taxon>
    </lineage>
</organism>
<evidence type="ECO:0000256" key="1">
    <source>
        <dbReference type="SAM" id="Phobius"/>
    </source>
</evidence>
<evidence type="ECO:0000313" key="2">
    <source>
        <dbReference type="EMBL" id="MDE1462277.1"/>
    </source>
</evidence>
<feature type="transmembrane region" description="Helical" evidence="1">
    <location>
        <begin position="12"/>
        <end position="33"/>
    </location>
</feature>
<reference evidence="2 3" key="1">
    <citation type="submission" date="2022-11" db="EMBL/GenBank/DDBJ databases">
        <title>Spartinivicinus poritis sp. nov., isolated from scleractinian coral Porites lutea.</title>
        <authorList>
            <person name="Zhang G."/>
            <person name="Cai L."/>
            <person name="Wei Q."/>
        </authorList>
    </citation>
    <scope>NUCLEOTIDE SEQUENCE [LARGE SCALE GENOMIC DNA]</scope>
    <source>
        <strain evidence="2 3">A2-2</strain>
    </source>
</reference>
<feature type="transmembrane region" description="Helical" evidence="1">
    <location>
        <begin position="79"/>
        <end position="100"/>
    </location>
</feature>
<name>A0ABT5U7C6_9GAMM</name>
<feature type="transmembrane region" description="Helical" evidence="1">
    <location>
        <begin position="309"/>
        <end position="330"/>
    </location>
</feature>
<gene>
    <name evidence="2" type="ORF">ORQ98_09850</name>
</gene>
<sequence length="410" mass="46318">MNKVRLSPSIILLFGRVTFVGLKPLSLILSVHIASPTEIVLFTFILASLPMVTALASIPVHKDLYSSPNGQKDSSSKVFLNYLSAILVLLLMLCILLGSISVLYCYQSGINMNLSVVMVILCMMDKILDEIMRWCEFTKQFKNWFLWGIIRNCWCLLFVFSLLLLSAEEALVVSIIIGFMIFTLSVWQCFGFSVAGINLIKGISLISRSKDYYVASFFTGAVKNSDKLLASLLLPSVSPYLVSTSMIVGGGYLLFDALIIAPRRKLLANRPVIFVRVIFKQFRFKMLLALCVSLLCFMMTFVLSPEIGVWARVVLLVTFSVLAGTCLSLFQDAFFWKESYRRFKAFYFKQVLYFIIIVASGYVSFYALEIEFYYPFFVSILSSLVCLFSFFPIFNLKVNDQLVKPYGASG</sequence>
<feature type="transmembrane region" description="Helical" evidence="1">
    <location>
        <begin position="171"/>
        <end position="200"/>
    </location>
</feature>
<proteinExistence type="predicted"/>
<feature type="transmembrane region" description="Helical" evidence="1">
    <location>
        <begin position="374"/>
        <end position="394"/>
    </location>
</feature>
<protein>
    <submittedName>
        <fullName evidence="2">Uncharacterized protein</fullName>
    </submittedName>
</protein>
<feature type="transmembrane region" description="Helical" evidence="1">
    <location>
        <begin position="144"/>
        <end position="165"/>
    </location>
</feature>